<dbReference type="Proteomes" id="UP000016936">
    <property type="component" value="Unassembled WGS sequence"/>
</dbReference>
<dbReference type="HOGENOM" id="CLU_740020_0_0_1"/>
<feature type="transmembrane region" description="Helical" evidence="1">
    <location>
        <begin position="399"/>
        <end position="416"/>
    </location>
</feature>
<reference evidence="2 3" key="1">
    <citation type="journal article" date="2012" name="PLoS Pathog.">
        <title>Diverse lifestyles and strategies of plant pathogenesis encoded in the genomes of eighteen Dothideomycetes fungi.</title>
        <authorList>
            <person name="Ohm R.A."/>
            <person name="Feau N."/>
            <person name="Henrissat B."/>
            <person name="Schoch C.L."/>
            <person name="Horwitz B.A."/>
            <person name="Barry K.W."/>
            <person name="Condon B.J."/>
            <person name="Copeland A.C."/>
            <person name="Dhillon B."/>
            <person name="Glaser F."/>
            <person name="Hesse C.N."/>
            <person name="Kosti I."/>
            <person name="LaButti K."/>
            <person name="Lindquist E.A."/>
            <person name="Lucas S."/>
            <person name="Salamov A.A."/>
            <person name="Bradshaw R.E."/>
            <person name="Ciuffetti L."/>
            <person name="Hamelin R.C."/>
            <person name="Kema G.H.J."/>
            <person name="Lawrence C."/>
            <person name="Scott J.A."/>
            <person name="Spatafora J.W."/>
            <person name="Turgeon B.G."/>
            <person name="de Wit P.J.G.M."/>
            <person name="Zhong S."/>
            <person name="Goodwin S.B."/>
            <person name="Grigoriev I.V."/>
        </authorList>
    </citation>
    <scope>NUCLEOTIDE SEQUENCE [LARGE SCALE GENOMIC DNA]</scope>
    <source>
        <strain evidence="3">C5 / ATCC 48332 / race O</strain>
    </source>
</reference>
<dbReference type="EMBL" id="KB445575">
    <property type="protein sequence ID" value="EMD92070.1"/>
    <property type="molecule type" value="Genomic_DNA"/>
</dbReference>
<keyword evidence="1" id="KW-0472">Membrane</keyword>
<keyword evidence="1" id="KW-1133">Transmembrane helix</keyword>
<sequence length="421" mass="48609">MPELFARFPRELTDMVLTELVLLHNDDPVYQWTRLRLLSPHLKASVEQYFREFWLPKLSFAISTYGLSDPGFVVFGPPQGKSARFEKREGDASRQYVVFEADHDPKFMTTVLRDDLVSWLHRTTRPGLWSPWDNDCQKSIIVRLGEGTLNKGFTKGGIVSNTVIPGIKINVETDPWQLSFDWKSMFTWLLTEEMLLQSFRDKLLDKFLPEIQTVKGWEARQTAIYIFLLHRYRAQRISMLAAYWDHVVRHTSSGASRSLGPPAETFDMTPYVENPKLRHPRASSLDFDTAISSLGGGQSIIFHIPGWQTWAIRQLASMRILDELTYDAEFLSKNSRADCEYYTDVLLRQSKVLKKRKDANDSVFERHLRGPALNLMWFWISCDAEATDECQMFGHAGDSLLTLASFVVLCFLIFLFERSVL</sequence>
<keyword evidence="1" id="KW-0812">Transmembrane</keyword>
<dbReference type="OrthoDB" id="2997776at2759"/>
<evidence type="ECO:0000313" key="3">
    <source>
        <dbReference type="Proteomes" id="UP000016936"/>
    </source>
</evidence>
<evidence type="ECO:0000313" key="2">
    <source>
        <dbReference type="EMBL" id="EMD92070.1"/>
    </source>
</evidence>
<dbReference type="AlphaFoldDB" id="M2T3B3"/>
<evidence type="ECO:0000256" key="1">
    <source>
        <dbReference type="SAM" id="Phobius"/>
    </source>
</evidence>
<organism evidence="2 3">
    <name type="scientific">Cochliobolus heterostrophus (strain C5 / ATCC 48332 / race O)</name>
    <name type="common">Southern corn leaf blight fungus</name>
    <name type="synonym">Bipolaris maydis</name>
    <dbReference type="NCBI Taxonomy" id="701091"/>
    <lineage>
        <taxon>Eukaryota</taxon>
        <taxon>Fungi</taxon>
        <taxon>Dikarya</taxon>
        <taxon>Ascomycota</taxon>
        <taxon>Pezizomycotina</taxon>
        <taxon>Dothideomycetes</taxon>
        <taxon>Pleosporomycetidae</taxon>
        <taxon>Pleosporales</taxon>
        <taxon>Pleosporineae</taxon>
        <taxon>Pleosporaceae</taxon>
        <taxon>Bipolaris</taxon>
    </lineage>
</organism>
<keyword evidence="3" id="KW-1185">Reference proteome</keyword>
<dbReference type="eggNOG" id="ENOG502T2CW">
    <property type="taxonomic scope" value="Eukaryota"/>
</dbReference>
<protein>
    <submittedName>
        <fullName evidence="2">Uncharacterized protein</fullName>
    </submittedName>
</protein>
<reference evidence="3" key="2">
    <citation type="journal article" date="2013" name="PLoS Genet.">
        <title>Comparative genome structure, secondary metabolite, and effector coding capacity across Cochliobolus pathogens.</title>
        <authorList>
            <person name="Condon B.J."/>
            <person name="Leng Y."/>
            <person name="Wu D."/>
            <person name="Bushley K.E."/>
            <person name="Ohm R.A."/>
            <person name="Otillar R."/>
            <person name="Martin J."/>
            <person name="Schackwitz W."/>
            <person name="Grimwood J."/>
            <person name="MohdZainudin N."/>
            <person name="Xue C."/>
            <person name="Wang R."/>
            <person name="Manning V.A."/>
            <person name="Dhillon B."/>
            <person name="Tu Z.J."/>
            <person name="Steffenson B.J."/>
            <person name="Salamov A."/>
            <person name="Sun H."/>
            <person name="Lowry S."/>
            <person name="LaButti K."/>
            <person name="Han J."/>
            <person name="Copeland A."/>
            <person name="Lindquist E."/>
            <person name="Barry K."/>
            <person name="Schmutz J."/>
            <person name="Baker S.E."/>
            <person name="Ciuffetti L.M."/>
            <person name="Grigoriev I.V."/>
            <person name="Zhong S."/>
            <person name="Turgeon B.G."/>
        </authorList>
    </citation>
    <scope>NUCLEOTIDE SEQUENCE [LARGE SCALE GENOMIC DNA]</scope>
    <source>
        <strain evidence="3">C5 / ATCC 48332 / race O</strain>
    </source>
</reference>
<gene>
    <name evidence="2" type="ORF">COCHEDRAFT_1213156</name>
</gene>
<dbReference type="OMA" id="IPGWQTW"/>
<name>M2T3B3_COCH5</name>
<proteinExistence type="predicted"/>
<accession>M2T3B3</accession>